<name>A0A9D3MF61_ANGAN</name>
<dbReference type="AlphaFoldDB" id="A0A9D3MF61"/>
<gene>
    <name evidence="2" type="ORF">ANANG_G00130700</name>
</gene>
<protein>
    <submittedName>
        <fullName evidence="2">Uncharacterized protein</fullName>
    </submittedName>
</protein>
<feature type="region of interest" description="Disordered" evidence="1">
    <location>
        <begin position="43"/>
        <end position="71"/>
    </location>
</feature>
<evidence type="ECO:0000313" key="2">
    <source>
        <dbReference type="EMBL" id="KAG5847861.1"/>
    </source>
</evidence>
<evidence type="ECO:0000313" key="3">
    <source>
        <dbReference type="Proteomes" id="UP001044222"/>
    </source>
</evidence>
<proteinExistence type="predicted"/>
<dbReference type="EMBL" id="JAFIRN010000006">
    <property type="protein sequence ID" value="KAG5847861.1"/>
    <property type="molecule type" value="Genomic_DNA"/>
</dbReference>
<organism evidence="2 3">
    <name type="scientific">Anguilla anguilla</name>
    <name type="common">European freshwater eel</name>
    <name type="synonym">Muraena anguilla</name>
    <dbReference type="NCBI Taxonomy" id="7936"/>
    <lineage>
        <taxon>Eukaryota</taxon>
        <taxon>Metazoa</taxon>
        <taxon>Chordata</taxon>
        <taxon>Craniata</taxon>
        <taxon>Vertebrata</taxon>
        <taxon>Euteleostomi</taxon>
        <taxon>Actinopterygii</taxon>
        <taxon>Neopterygii</taxon>
        <taxon>Teleostei</taxon>
        <taxon>Anguilliformes</taxon>
        <taxon>Anguillidae</taxon>
        <taxon>Anguilla</taxon>
    </lineage>
</organism>
<feature type="compositionally biased region" description="Polar residues" evidence="1">
    <location>
        <begin position="55"/>
        <end position="71"/>
    </location>
</feature>
<evidence type="ECO:0000256" key="1">
    <source>
        <dbReference type="SAM" id="MobiDB-lite"/>
    </source>
</evidence>
<sequence>MSNAEDLNRLTACSLVLLGHIFYVLGNHRQLLQDSLTRLSLPTAPHQLDGRPSPVQFQAQNGPTTSLASLL</sequence>
<keyword evidence="3" id="KW-1185">Reference proteome</keyword>
<reference evidence="2" key="1">
    <citation type="submission" date="2021-01" db="EMBL/GenBank/DDBJ databases">
        <title>A chromosome-scale assembly of European eel, Anguilla anguilla.</title>
        <authorList>
            <person name="Henkel C."/>
            <person name="Jong-Raadsen S.A."/>
            <person name="Dufour S."/>
            <person name="Weltzien F.-A."/>
            <person name="Palstra A.P."/>
            <person name="Pelster B."/>
            <person name="Spaink H.P."/>
            <person name="Van Den Thillart G.E."/>
            <person name="Jansen H."/>
            <person name="Zahm M."/>
            <person name="Klopp C."/>
            <person name="Cedric C."/>
            <person name="Louis A."/>
            <person name="Berthelot C."/>
            <person name="Parey E."/>
            <person name="Roest Crollius H."/>
            <person name="Montfort J."/>
            <person name="Robinson-Rechavi M."/>
            <person name="Bucao C."/>
            <person name="Bouchez O."/>
            <person name="Gislard M."/>
            <person name="Lluch J."/>
            <person name="Milhes M."/>
            <person name="Lampietro C."/>
            <person name="Lopez Roques C."/>
            <person name="Donnadieu C."/>
            <person name="Braasch I."/>
            <person name="Desvignes T."/>
            <person name="Postlethwait J."/>
            <person name="Bobe J."/>
            <person name="Guiguen Y."/>
            <person name="Dirks R."/>
        </authorList>
    </citation>
    <scope>NUCLEOTIDE SEQUENCE</scope>
    <source>
        <strain evidence="2">Tag_6206</strain>
        <tissue evidence="2">Liver</tissue>
    </source>
</reference>
<dbReference type="Proteomes" id="UP001044222">
    <property type="component" value="Chromosome 6"/>
</dbReference>
<accession>A0A9D3MF61</accession>
<comment type="caution">
    <text evidence="2">The sequence shown here is derived from an EMBL/GenBank/DDBJ whole genome shotgun (WGS) entry which is preliminary data.</text>
</comment>